<feature type="compositionally biased region" description="Pro residues" evidence="1">
    <location>
        <begin position="197"/>
        <end position="208"/>
    </location>
</feature>
<feature type="compositionally biased region" description="Polar residues" evidence="1">
    <location>
        <begin position="225"/>
        <end position="242"/>
    </location>
</feature>
<proteinExistence type="predicted"/>
<feature type="compositionally biased region" description="Low complexity" evidence="1">
    <location>
        <begin position="156"/>
        <end position="177"/>
    </location>
</feature>
<sequence>MKFLLHSILTVTSLLLFSEHVLSTPLPRPQHAQVHVDLIDSIFQIPIQTINAVGTLLKNVHTAKKNFLAPNGFNGGGGGGLSINVHVGHPMDSSEMGDLFPNYKPSSSYPSKKPASNKPASGYPTKKPLGFPTKPPSSYPASSEATPAGFPDYRPPSDFSPVFPESSSVRPPVSGVVTPELNFPEQPQGPVEGAYPPVSPSLPPPPSDTPTSGVYNPDATFPDLQLSSSVAPPSYRSTTKFVPQSPPSRQPSNDRVPPAPAVQPPYRPSPPTGSPGGGVQPLSLDAGSGVNLLEKESTKQKNFKDYVAKKLAEKNLQDNRISHTF</sequence>
<keyword evidence="2" id="KW-0732">Signal</keyword>
<feature type="compositionally biased region" description="Pro residues" evidence="1">
    <location>
        <begin position="257"/>
        <end position="273"/>
    </location>
</feature>
<evidence type="ECO:0000313" key="3">
    <source>
        <dbReference type="EMBL" id="CAG6627717.1"/>
    </source>
</evidence>
<evidence type="ECO:0000256" key="1">
    <source>
        <dbReference type="SAM" id="MobiDB-lite"/>
    </source>
</evidence>
<feature type="chain" id="PRO_5034755712" evidence="2">
    <location>
        <begin position="24"/>
        <end position="325"/>
    </location>
</feature>
<dbReference type="EMBL" id="HBUF01066190">
    <property type="protein sequence ID" value="CAG6627717.1"/>
    <property type="molecule type" value="Transcribed_RNA"/>
</dbReference>
<dbReference type="AlphaFoldDB" id="A0A8D8QA13"/>
<reference evidence="3" key="1">
    <citation type="submission" date="2021-05" db="EMBL/GenBank/DDBJ databases">
        <authorList>
            <person name="Alioto T."/>
            <person name="Alioto T."/>
            <person name="Gomez Garrido J."/>
        </authorList>
    </citation>
    <scope>NUCLEOTIDE SEQUENCE</scope>
</reference>
<organism evidence="3">
    <name type="scientific">Cacopsylla melanoneura</name>
    <dbReference type="NCBI Taxonomy" id="428564"/>
    <lineage>
        <taxon>Eukaryota</taxon>
        <taxon>Metazoa</taxon>
        <taxon>Ecdysozoa</taxon>
        <taxon>Arthropoda</taxon>
        <taxon>Hexapoda</taxon>
        <taxon>Insecta</taxon>
        <taxon>Pterygota</taxon>
        <taxon>Neoptera</taxon>
        <taxon>Paraneoptera</taxon>
        <taxon>Hemiptera</taxon>
        <taxon>Sternorrhyncha</taxon>
        <taxon>Psylloidea</taxon>
        <taxon>Psyllidae</taxon>
        <taxon>Psyllinae</taxon>
        <taxon>Cacopsylla</taxon>
    </lineage>
</organism>
<name>A0A8D8QA13_9HEMI</name>
<feature type="region of interest" description="Disordered" evidence="1">
    <location>
        <begin position="96"/>
        <end position="303"/>
    </location>
</feature>
<evidence type="ECO:0000256" key="2">
    <source>
        <dbReference type="SAM" id="SignalP"/>
    </source>
</evidence>
<accession>A0A8D8QA13</accession>
<feature type="compositionally biased region" description="Basic and acidic residues" evidence="1">
    <location>
        <begin position="293"/>
        <end position="303"/>
    </location>
</feature>
<feature type="signal peptide" evidence="2">
    <location>
        <begin position="1"/>
        <end position="23"/>
    </location>
</feature>
<protein>
    <submittedName>
        <fullName evidence="3">Uncharacterized protein</fullName>
    </submittedName>
</protein>
<feature type="compositionally biased region" description="Low complexity" evidence="1">
    <location>
        <begin position="101"/>
        <end position="121"/>
    </location>
</feature>